<dbReference type="InterPro" id="IPR018973">
    <property type="entry name" value="MZB"/>
</dbReference>
<keyword evidence="3" id="KW-1185">Reference proteome</keyword>
<dbReference type="EMBL" id="BSEC01000001">
    <property type="protein sequence ID" value="GLI94669.1"/>
    <property type="molecule type" value="Genomic_DNA"/>
</dbReference>
<evidence type="ECO:0000259" key="1">
    <source>
        <dbReference type="Pfam" id="PF09369"/>
    </source>
</evidence>
<dbReference type="NCBIfam" id="NF038324">
    <property type="entry name" value="DrmB_fam"/>
    <property type="match status" value="1"/>
</dbReference>
<name>A0A9W6GXG7_9HYPH</name>
<comment type="caution">
    <text evidence="2">The sequence shown here is derived from an EMBL/GenBank/DDBJ whole genome shotgun (WGS) entry which is preliminary data.</text>
</comment>
<feature type="domain" description="MrfA-like Zn-binding" evidence="1">
    <location>
        <begin position="427"/>
        <end position="529"/>
    </location>
</feature>
<gene>
    <name evidence="2" type="ORF">LMG27198_36610</name>
</gene>
<dbReference type="InterPro" id="IPR047721">
    <property type="entry name" value="DrmB"/>
</dbReference>
<dbReference type="Proteomes" id="UP001144323">
    <property type="component" value="Unassembled WGS sequence"/>
</dbReference>
<proteinExistence type="predicted"/>
<reference evidence="2" key="1">
    <citation type="journal article" date="2023" name="Int. J. Syst. Evol. Microbiol.">
        <title>Methylocystis iwaonis sp. nov., a type II methane-oxidizing bacterium from surface soil of a rice paddy field in Japan, and emended description of the genus Methylocystis (ex Whittenbury et al. 1970) Bowman et al. 1993.</title>
        <authorList>
            <person name="Kaise H."/>
            <person name="Sawadogo J.B."/>
            <person name="Alam M.S."/>
            <person name="Ueno C."/>
            <person name="Dianou D."/>
            <person name="Shinjo R."/>
            <person name="Asakawa S."/>
        </authorList>
    </citation>
    <scope>NUCLEOTIDE SEQUENCE</scope>
    <source>
        <strain evidence="2">LMG27198</strain>
    </source>
</reference>
<dbReference type="Pfam" id="PF09369">
    <property type="entry name" value="MZB"/>
    <property type="match status" value="1"/>
</dbReference>
<evidence type="ECO:0000313" key="2">
    <source>
        <dbReference type="EMBL" id="GLI94669.1"/>
    </source>
</evidence>
<evidence type="ECO:0000313" key="3">
    <source>
        <dbReference type="Proteomes" id="UP001144323"/>
    </source>
</evidence>
<organism evidence="2 3">
    <name type="scientific">Methylocystis echinoides</name>
    <dbReference type="NCBI Taxonomy" id="29468"/>
    <lineage>
        <taxon>Bacteria</taxon>
        <taxon>Pseudomonadati</taxon>
        <taxon>Pseudomonadota</taxon>
        <taxon>Alphaproteobacteria</taxon>
        <taxon>Hyphomicrobiales</taxon>
        <taxon>Methylocystaceae</taxon>
        <taxon>Methylocystis</taxon>
    </lineage>
</organism>
<protein>
    <recommendedName>
        <fullName evidence="1">MrfA-like Zn-binding domain-containing protein</fullName>
    </recommendedName>
</protein>
<dbReference type="AlphaFoldDB" id="A0A9W6GXG7"/>
<accession>A0A9W6GXG7</accession>
<sequence>MCAGLDRWFTAPPDPTLIIREERLQARLQCDYFVKPPEFGDGEGTSKVKIPYVRFPGWHYCPRCFRMSKAEIFGEQPRCSSCSTKGGGQRRMIPVRVVAICRGGHIEDFPFQEWIKCTCSPAERNLYFKAGRSSASLAGIKISCVHCNRERSLAGSFEEGSLTNVRSCCGAQPWLGRLQGLHSCKEGLQAVQRGGSNVYFPLVSSSIYVPPSYAAESDAIKNVLDQPRVWSALTSSLVDGKIPRATCASFADLFNVDPEALGKAAEARLAGSEAVVVATTEEEFRRQEYEVLLNGAGSHNEDLFVERVDGPEYGWLSEYVRRVGLVRKLRETRVHTGFSRLMPQTDRGDPYVQPLKVDSEINWLPAVEVRGEGIFVELREDAIQRWLNEKAAERRVRPLIEAYNRKRRERELSARPIDVRFIMIHTLAHALIKELTFTCGYGSSSLRERLYCSIEDNKRPMNGFLIYTASGDSEGTLGGLVAQAVPERLDLLVHDALARASWCSNDPVCMESPDGGAFSSNLAACHSCVLLPETSCEEGNRLLDRALLAGTIDDPDVGFFRDLAFQSPT</sequence>